<dbReference type="EMBL" id="MEUJ01000002">
    <property type="protein sequence ID" value="OGC41042.1"/>
    <property type="molecule type" value="Genomic_DNA"/>
</dbReference>
<protein>
    <recommendedName>
        <fullName evidence="3">Com family DNA-binding transcriptional regulator</fullName>
    </recommendedName>
</protein>
<sequence>MEEAQVKEEAKEILAKDALRDFRCKFCHRLLARVGEAKRVEIKCPKCKTMNLYSDEEIFIVNIDEAYLSKQIAKGRVNYNLVKN</sequence>
<proteinExistence type="predicted"/>
<dbReference type="AlphaFoldDB" id="A0A1F4U805"/>
<comment type="caution">
    <text evidence="1">The sequence shown here is derived from an EMBL/GenBank/DDBJ whole genome shotgun (WGS) entry which is preliminary data.</text>
</comment>
<evidence type="ECO:0000313" key="2">
    <source>
        <dbReference type="Proteomes" id="UP000179242"/>
    </source>
</evidence>
<organism evidence="1 2">
    <name type="scientific">candidate division WOR-1 bacterium RIFOXYC2_FULL_46_14</name>
    <dbReference type="NCBI Taxonomy" id="1802587"/>
    <lineage>
        <taxon>Bacteria</taxon>
        <taxon>Bacillati</taxon>
        <taxon>Saganbacteria</taxon>
    </lineage>
</organism>
<dbReference type="Proteomes" id="UP000179242">
    <property type="component" value="Unassembled WGS sequence"/>
</dbReference>
<reference evidence="1 2" key="1">
    <citation type="journal article" date="2016" name="Nat. Commun.">
        <title>Thousands of microbial genomes shed light on interconnected biogeochemical processes in an aquifer system.</title>
        <authorList>
            <person name="Anantharaman K."/>
            <person name="Brown C.T."/>
            <person name="Hug L.A."/>
            <person name="Sharon I."/>
            <person name="Castelle C.J."/>
            <person name="Probst A.J."/>
            <person name="Thomas B.C."/>
            <person name="Singh A."/>
            <person name="Wilkins M.J."/>
            <person name="Karaoz U."/>
            <person name="Brodie E.L."/>
            <person name="Williams K.H."/>
            <person name="Hubbard S.S."/>
            <person name="Banfield J.F."/>
        </authorList>
    </citation>
    <scope>NUCLEOTIDE SEQUENCE [LARGE SCALE GENOMIC DNA]</scope>
</reference>
<accession>A0A1F4U805</accession>
<evidence type="ECO:0008006" key="3">
    <source>
        <dbReference type="Google" id="ProtNLM"/>
    </source>
</evidence>
<name>A0A1F4U805_UNCSA</name>
<gene>
    <name evidence="1" type="ORF">A2438_02010</name>
</gene>
<dbReference type="InterPro" id="IPR019294">
    <property type="entry name" value="Translation_reg_Com"/>
</dbReference>
<evidence type="ECO:0000313" key="1">
    <source>
        <dbReference type="EMBL" id="OGC41042.1"/>
    </source>
</evidence>
<dbReference type="Pfam" id="PF10122">
    <property type="entry name" value="Zn_ribbon_Com"/>
    <property type="match status" value="1"/>
</dbReference>